<name>A0A067QB80_9AGAM</name>
<keyword evidence="3" id="KW-1185">Reference proteome</keyword>
<dbReference type="EMBL" id="KL197709">
    <property type="protein sequence ID" value="KDQ64323.1"/>
    <property type="molecule type" value="Genomic_DNA"/>
</dbReference>
<feature type="compositionally biased region" description="Basic and acidic residues" evidence="1">
    <location>
        <begin position="309"/>
        <end position="318"/>
    </location>
</feature>
<dbReference type="OrthoDB" id="3211926at2759"/>
<feature type="compositionally biased region" description="Polar residues" evidence="1">
    <location>
        <begin position="143"/>
        <end position="155"/>
    </location>
</feature>
<dbReference type="InParanoid" id="A0A067QB80"/>
<evidence type="ECO:0000256" key="1">
    <source>
        <dbReference type="SAM" id="MobiDB-lite"/>
    </source>
</evidence>
<feature type="compositionally biased region" description="Basic and acidic residues" evidence="1">
    <location>
        <begin position="106"/>
        <end position="120"/>
    </location>
</feature>
<feature type="region of interest" description="Disordered" evidence="1">
    <location>
        <begin position="283"/>
        <end position="324"/>
    </location>
</feature>
<feature type="compositionally biased region" description="Polar residues" evidence="1">
    <location>
        <begin position="168"/>
        <end position="186"/>
    </location>
</feature>
<feature type="compositionally biased region" description="Low complexity" evidence="1">
    <location>
        <begin position="121"/>
        <end position="133"/>
    </location>
</feature>
<feature type="region of interest" description="Disordered" evidence="1">
    <location>
        <begin position="236"/>
        <end position="271"/>
    </location>
</feature>
<dbReference type="Proteomes" id="UP000027265">
    <property type="component" value="Unassembled WGS sequence"/>
</dbReference>
<proteinExistence type="predicted"/>
<sequence>MSTLSPSRKPRSTRPRAGPLKDLPLDQFPPTDPNVNSASPFKSPHKRPLSPGVPSLYSPTKRRILNEEGIFSPDRMLKSPVSSSGLGRFATSHFDSLLAGPGSPAKKLDFGVPKNRDQHSLDSAFASSSISRLAPDEEKDTPATPSRDATTSTLAPSPEFTSKKPRSTSKSASQRPPPTQLDNSRATPPVSQPSSSYIPLMIPRELLPLPDRHSIHYPGFDIHTDTHIPLLRAGSSDLSSEGLSDSERDKESCKENLPPRRKSKKAVTAPATAEFSMTKAALLLSPGAKQRDAERLGKAKSTPTSPRKRIIEEKEGEMTPRQSRVGMAGIGYAYPPVPLFPGTPGRTPGGSVASRRERKRLLEMEVDEAEGDEEL</sequence>
<feature type="compositionally biased region" description="Basic and acidic residues" evidence="1">
    <location>
        <begin position="245"/>
        <end position="258"/>
    </location>
</feature>
<dbReference type="AlphaFoldDB" id="A0A067QB80"/>
<evidence type="ECO:0000313" key="2">
    <source>
        <dbReference type="EMBL" id="KDQ64323.1"/>
    </source>
</evidence>
<protein>
    <submittedName>
        <fullName evidence="2">Uncharacterized protein</fullName>
    </submittedName>
</protein>
<feature type="region of interest" description="Disordered" evidence="1">
    <location>
        <begin position="1"/>
        <end position="198"/>
    </location>
</feature>
<gene>
    <name evidence="2" type="ORF">JAAARDRAFT_201682</name>
</gene>
<reference evidence="3" key="1">
    <citation type="journal article" date="2014" name="Proc. Natl. Acad. Sci. U.S.A.">
        <title>Extensive sampling of basidiomycete genomes demonstrates inadequacy of the white-rot/brown-rot paradigm for wood decay fungi.</title>
        <authorList>
            <person name="Riley R."/>
            <person name="Salamov A.A."/>
            <person name="Brown D.W."/>
            <person name="Nagy L.G."/>
            <person name="Floudas D."/>
            <person name="Held B.W."/>
            <person name="Levasseur A."/>
            <person name="Lombard V."/>
            <person name="Morin E."/>
            <person name="Otillar R."/>
            <person name="Lindquist E.A."/>
            <person name="Sun H."/>
            <person name="LaButti K.M."/>
            <person name="Schmutz J."/>
            <person name="Jabbour D."/>
            <person name="Luo H."/>
            <person name="Baker S.E."/>
            <person name="Pisabarro A.G."/>
            <person name="Walton J.D."/>
            <person name="Blanchette R.A."/>
            <person name="Henrissat B."/>
            <person name="Martin F."/>
            <person name="Cullen D."/>
            <person name="Hibbett D.S."/>
            <person name="Grigoriev I.V."/>
        </authorList>
    </citation>
    <scope>NUCLEOTIDE SEQUENCE [LARGE SCALE GENOMIC DNA]</scope>
    <source>
        <strain evidence="3">MUCL 33604</strain>
    </source>
</reference>
<evidence type="ECO:0000313" key="3">
    <source>
        <dbReference type="Proteomes" id="UP000027265"/>
    </source>
</evidence>
<organism evidence="2 3">
    <name type="scientific">Jaapia argillacea MUCL 33604</name>
    <dbReference type="NCBI Taxonomy" id="933084"/>
    <lineage>
        <taxon>Eukaryota</taxon>
        <taxon>Fungi</taxon>
        <taxon>Dikarya</taxon>
        <taxon>Basidiomycota</taxon>
        <taxon>Agaricomycotina</taxon>
        <taxon>Agaricomycetes</taxon>
        <taxon>Agaricomycetidae</taxon>
        <taxon>Jaapiales</taxon>
        <taxon>Jaapiaceae</taxon>
        <taxon>Jaapia</taxon>
    </lineage>
</organism>
<dbReference type="HOGENOM" id="CLU_065837_0_0_1"/>
<feature type="region of interest" description="Disordered" evidence="1">
    <location>
        <begin position="338"/>
        <end position="375"/>
    </location>
</feature>
<feature type="compositionally biased region" description="Acidic residues" evidence="1">
    <location>
        <begin position="364"/>
        <end position="375"/>
    </location>
</feature>
<accession>A0A067QB80</accession>